<name>A0A9X2AAI7_9FLAO</name>
<evidence type="ECO:0000313" key="3">
    <source>
        <dbReference type="Proteomes" id="UP001139226"/>
    </source>
</evidence>
<dbReference type="RefSeq" id="WP_240714713.1">
    <property type="nucleotide sequence ID" value="NZ_JAKVTV010000007.1"/>
</dbReference>
<keyword evidence="1" id="KW-0472">Membrane</keyword>
<organism evidence="2 3">
    <name type="scientific">Christiangramia lutea</name>
    <dbReference type="NCBI Taxonomy" id="1607951"/>
    <lineage>
        <taxon>Bacteria</taxon>
        <taxon>Pseudomonadati</taxon>
        <taxon>Bacteroidota</taxon>
        <taxon>Flavobacteriia</taxon>
        <taxon>Flavobacteriales</taxon>
        <taxon>Flavobacteriaceae</taxon>
        <taxon>Christiangramia</taxon>
    </lineage>
</organism>
<feature type="transmembrane region" description="Helical" evidence="1">
    <location>
        <begin position="28"/>
        <end position="47"/>
    </location>
</feature>
<keyword evidence="1" id="KW-0812">Transmembrane</keyword>
<evidence type="ECO:0000256" key="1">
    <source>
        <dbReference type="SAM" id="Phobius"/>
    </source>
</evidence>
<proteinExistence type="predicted"/>
<reference evidence="2" key="1">
    <citation type="submission" date="2022-03" db="EMBL/GenBank/DDBJ databases">
        <title>Gramella crocea sp. nov., isolated from activated sludge of a seafood processing plant.</title>
        <authorList>
            <person name="Zhang X."/>
        </authorList>
    </citation>
    <scope>NUCLEOTIDE SEQUENCE</scope>
    <source>
        <strain evidence="2">YJ019</strain>
    </source>
</reference>
<evidence type="ECO:0000313" key="2">
    <source>
        <dbReference type="EMBL" id="MCH4824545.1"/>
    </source>
</evidence>
<dbReference type="Proteomes" id="UP001139226">
    <property type="component" value="Unassembled WGS sequence"/>
</dbReference>
<keyword evidence="1" id="KW-1133">Transmembrane helix</keyword>
<keyword evidence="3" id="KW-1185">Reference proteome</keyword>
<comment type="caution">
    <text evidence="2">The sequence shown here is derived from an EMBL/GenBank/DDBJ whole genome shotgun (WGS) entry which is preliminary data.</text>
</comment>
<sequence length="51" mass="5571">MNKIRILGLTFLIIGGLGLHYTNGYGFIFGILAGIGIVWILTGEFILMSKN</sequence>
<dbReference type="EMBL" id="JAKVTV010000007">
    <property type="protein sequence ID" value="MCH4824545.1"/>
    <property type="molecule type" value="Genomic_DNA"/>
</dbReference>
<protein>
    <submittedName>
        <fullName evidence="2">Uncharacterized protein</fullName>
    </submittedName>
</protein>
<accession>A0A9X2AAI7</accession>
<gene>
    <name evidence="2" type="ORF">ML462_15335</name>
</gene>
<dbReference type="AlphaFoldDB" id="A0A9X2AAI7"/>